<evidence type="ECO:0000256" key="4">
    <source>
        <dbReference type="ARBA" id="ARBA00023212"/>
    </source>
</evidence>
<accession>A0A834FWM1</accession>
<dbReference type="InterPro" id="IPR015943">
    <property type="entry name" value="WD40/YVTN_repeat-like_dom_sf"/>
</dbReference>
<dbReference type="GO" id="GO:0005874">
    <property type="term" value="C:microtubule"/>
    <property type="evidence" value="ECO:0007669"/>
    <property type="project" value="UniProtKB-KW"/>
</dbReference>
<dbReference type="Gene3D" id="1.20.58.1520">
    <property type="match status" value="1"/>
</dbReference>
<comment type="caution">
    <text evidence="6">The sequence shown here is derived from an EMBL/GenBank/DDBJ whole genome shotgun (WGS) entry which is preliminary data.</text>
</comment>
<keyword evidence="3" id="KW-0493">Microtubule</keyword>
<dbReference type="GO" id="GO:0000226">
    <property type="term" value="P:microtubule cytoskeleton organization"/>
    <property type="evidence" value="ECO:0007669"/>
    <property type="project" value="InterPro"/>
</dbReference>
<protein>
    <submittedName>
        <fullName evidence="6">Uncharacterized protein</fullName>
    </submittedName>
</protein>
<name>A0A834FWM1_RHOSS</name>
<dbReference type="PANTHER" id="PTHR19321">
    <property type="entry name" value="PROTEIN REGULATOR OF CYTOKINESIS 1 PRC1-RELATED"/>
    <property type="match status" value="1"/>
</dbReference>
<keyword evidence="5" id="KW-0812">Transmembrane</keyword>
<comment type="similarity">
    <text evidence="2">Belongs to the MAP65/ASE1 family.</text>
</comment>
<organism evidence="6 7">
    <name type="scientific">Rhododendron simsii</name>
    <name type="common">Sims's rhododendron</name>
    <dbReference type="NCBI Taxonomy" id="118357"/>
    <lineage>
        <taxon>Eukaryota</taxon>
        <taxon>Viridiplantae</taxon>
        <taxon>Streptophyta</taxon>
        <taxon>Embryophyta</taxon>
        <taxon>Tracheophyta</taxon>
        <taxon>Spermatophyta</taxon>
        <taxon>Magnoliopsida</taxon>
        <taxon>eudicotyledons</taxon>
        <taxon>Gunneridae</taxon>
        <taxon>Pentapetalae</taxon>
        <taxon>asterids</taxon>
        <taxon>Ericales</taxon>
        <taxon>Ericaceae</taxon>
        <taxon>Ericoideae</taxon>
        <taxon>Rhodoreae</taxon>
        <taxon>Rhododendron</taxon>
    </lineage>
</organism>
<evidence type="ECO:0000256" key="3">
    <source>
        <dbReference type="ARBA" id="ARBA00022701"/>
    </source>
</evidence>
<dbReference type="GO" id="GO:0005819">
    <property type="term" value="C:spindle"/>
    <property type="evidence" value="ECO:0007669"/>
    <property type="project" value="TreeGrafter"/>
</dbReference>
<keyword evidence="4" id="KW-0963">Cytoplasm</keyword>
<proteinExistence type="inferred from homology"/>
<keyword evidence="5" id="KW-0472">Membrane</keyword>
<keyword evidence="5" id="KW-1133">Transmembrane helix</keyword>
<feature type="transmembrane region" description="Helical" evidence="5">
    <location>
        <begin position="467"/>
        <end position="487"/>
    </location>
</feature>
<keyword evidence="4" id="KW-0206">Cytoskeleton</keyword>
<dbReference type="PANTHER" id="PTHR19321:SF7">
    <property type="entry name" value="65-KDA MICROTUBULE-ASSOCIATED PROTEIN 3"/>
    <property type="match status" value="1"/>
</dbReference>
<dbReference type="GO" id="GO:0005737">
    <property type="term" value="C:cytoplasm"/>
    <property type="evidence" value="ECO:0007669"/>
    <property type="project" value="TreeGrafter"/>
</dbReference>
<keyword evidence="7" id="KW-1185">Reference proteome</keyword>
<sequence length="534" mass="60287">MHCFEGPDWLHLKRGRESFTRGLLVKPDPQGRCAGVLVYGLRMIILKAAEVSFSFHTEVSFSFHAALLVECLESLTTGGAVQDCVLSSYVDSLRDLDMKHVKDFIFLHGYIEPLMVILHARELTMAGRVSWKHHTCMISALSISSTLKQHPLIWSGANLPHDTYKLLAVPSPIGGVLVLSANTVHHYSQSASCMLALNNFAVSIGSSLKEELTATILQLEEMQKRKCDRRNQVVDVREPIQQISSEMQCSSRYTLASAVLDETDFSLRMLEESQRELQALQKDKEIMSDQLKHVLDLLNTLNSLCSVLGIDFKQRANEVHPSLGYDCEGLKIPSKDFIEQLETIIQRLREFQDLATSLLELWNLMDTPSEEQQKFQNVTCSAVEIAIEAVESGELDPACVLEQIELQIGNAKEEAFSSKSRIEIVDTVEKWLAACEEECWLEEYNMDENRYNAGRGTHLNLKRAKKLPAYALASLSYIVILIICCVVKGMAEALASKTSSWENERGVEFTYDGIRLLSMIEEYNSLRQEKEQER</sequence>
<evidence type="ECO:0000313" key="6">
    <source>
        <dbReference type="EMBL" id="KAF7113168.1"/>
    </source>
</evidence>
<dbReference type="Proteomes" id="UP000626092">
    <property type="component" value="Unassembled WGS sequence"/>
</dbReference>
<dbReference type="InterPro" id="IPR007145">
    <property type="entry name" value="MAP65_Ase1_PRC1"/>
</dbReference>
<evidence type="ECO:0000256" key="5">
    <source>
        <dbReference type="SAM" id="Phobius"/>
    </source>
</evidence>
<dbReference type="EMBL" id="WJXA01000335">
    <property type="protein sequence ID" value="KAF7113168.1"/>
    <property type="molecule type" value="Genomic_DNA"/>
</dbReference>
<comment type="subcellular location">
    <subcellularLocation>
        <location evidence="1">Cytoplasm</location>
        <location evidence="1">Cytoskeleton</location>
    </subcellularLocation>
</comment>
<dbReference type="GO" id="GO:0008017">
    <property type="term" value="F:microtubule binding"/>
    <property type="evidence" value="ECO:0007669"/>
    <property type="project" value="InterPro"/>
</dbReference>
<dbReference type="Pfam" id="PF03999">
    <property type="entry name" value="MAP65_ASE1"/>
    <property type="match status" value="3"/>
</dbReference>
<gene>
    <name evidence="6" type="ORF">RHSIM_RhsimUnG0154200</name>
</gene>
<reference evidence="6" key="1">
    <citation type="submission" date="2019-11" db="EMBL/GenBank/DDBJ databases">
        <authorList>
            <person name="Liu Y."/>
            <person name="Hou J."/>
            <person name="Li T.-Q."/>
            <person name="Guan C.-H."/>
            <person name="Wu X."/>
            <person name="Wu H.-Z."/>
            <person name="Ling F."/>
            <person name="Zhang R."/>
            <person name="Shi X.-G."/>
            <person name="Ren J.-P."/>
            <person name="Chen E.-F."/>
            <person name="Sun J.-M."/>
        </authorList>
    </citation>
    <scope>NUCLEOTIDE SEQUENCE</scope>
    <source>
        <strain evidence="6">Adult_tree_wgs_1</strain>
        <tissue evidence="6">Leaves</tissue>
    </source>
</reference>
<evidence type="ECO:0000256" key="1">
    <source>
        <dbReference type="ARBA" id="ARBA00004245"/>
    </source>
</evidence>
<evidence type="ECO:0000313" key="7">
    <source>
        <dbReference type="Proteomes" id="UP000626092"/>
    </source>
</evidence>
<evidence type="ECO:0000256" key="2">
    <source>
        <dbReference type="ARBA" id="ARBA00006187"/>
    </source>
</evidence>
<dbReference type="Gene3D" id="2.130.10.10">
    <property type="entry name" value="YVTN repeat-like/Quinoprotein amine dehydrogenase"/>
    <property type="match status" value="1"/>
</dbReference>
<dbReference type="OrthoDB" id="1692721at2759"/>
<dbReference type="AlphaFoldDB" id="A0A834FWM1"/>